<feature type="region of interest" description="Disordered" evidence="1">
    <location>
        <begin position="203"/>
        <end position="232"/>
    </location>
</feature>
<feature type="region of interest" description="Disordered" evidence="1">
    <location>
        <begin position="37"/>
        <end position="61"/>
    </location>
</feature>
<reference evidence="2 3" key="1">
    <citation type="submission" date="2024-04" db="EMBL/GenBank/DDBJ databases">
        <title>Complete genome sequence of Fusarium acuminatum.</title>
        <authorList>
            <person name="Lan B."/>
        </authorList>
    </citation>
    <scope>NUCLEOTIDE SEQUENCE [LARGE SCALE GENOMIC DNA]</scope>
    <source>
        <strain evidence="2">1A</strain>
    </source>
</reference>
<dbReference type="EMBL" id="CP151262">
    <property type="protein sequence ID" value="WZH44107.1"/>
    <property type="molecule type" value="Genomic_DNA"/>
</dbReference>
<dbReference type="SUPFAM" id="SSF52540">
    <property type="entry name" value="P-loop containing nucleoside triphosphate hydrolases"/>
    <property type="match status" value="2"/>
</dbReference>
<evidence type="ECO:0000256" key="1">
    <source>
        <dbReference type="SAM" id="MobiDB-lite"/>
    </source>
</evidence>
<feature type="compositionally biased region" description="Low complexity" evidence="1">
    <location>
        <begin position="219"/>
        <end position="230"/>
    </location>
</feature>
<name>A0ABZ2WW15_9HYPO</name>
<sequence>MSYNPRRGRTGSVDDPRPVNVARLRDHLSSALVPQLQQQAQFRPGQAPPSTEQASSHSRESGFTTITATIVDPALGGLGRRASVRTISSFDTDCSGAFLGSRTDSAQIPILPPPFRHRGPEAGFVVETISEEIDTATVYGAISSTMPGGFPRDVQEWQPPPLVSVSNEVHDAQPPVIGPTADPFLGLDPLQGLDTNFGAMAFNDPAPPTAASHGRSLWPQPSRPRSTSARRSSEEIVIALMGKTGSGKSTFISKLAAENYKHAVGHDLKSHGNHSRGVDREKQLREEPGFWKGMLEDGAKAMRHDGSKGSAQSIVRGLLGWKPTVVQIQRQMKEGMAVIDTDAGKYVNEEYIKMQQKHKEEMAALRDEIQRAEEKKKIELTNTLKKHYQKLLDEVEASKEQQAKLMAQKHASLEKRLEETETKLSKAELTAQQARDAATRANSNADQLVRAEQELRQEAVQLRAELSKREELSQEEADEIISQISTIVEEKAKAEREKLEQRERELHAMREREDQKQRQNKEADAAAVMVSTMALMMASG</sequence>
<dbReference type="InterPro" id="IPR027417">
    <property type="entry name" value="P-loop_NTPase"/>
</dbReference>
<evidence type="ECO:0000313" key="3">
    <source>
        <dbReference type="Proteomes" id="UP001489902"/>
    </source>
</evidence>
<dbReference type="Gene3D" id="3.40.50.300">
    <property type="entry name" value="P-loop containing nucleotide triphosphate hydrolases"/>
    <property type="match status" value="1"/>
</dbReference>
<evidence type="ECO:0000313" key="2">
    <source>
        <dbReference type="EMBL" id="WZH44107.1"/>
    </source>
</evidence>
<protein>
    <submittedName>
        <fullName evidence="2">Kinase-like protein</fullName>
    </submittedName>
</protein>
<proteinExistence type="predicted"/>
<dbReference type="Proteomes" id="UP001489902">
    <property type="component" value="Chromosome 3"/>
</dbReference>
<feature type="compositionally biased region" description="Polar residues" evidence="1">
    <location>
        <begin position="48"/>
        <end position="61"/>
    </location>
</feature>
<feature type="region of interest" description="Disordered" evidence="1">
    <location>
        <begin position="493"/>
        <end position="524"/>
    </location>
</feature>
<accession>A0ABZ2WW15</accession>
<organism evidence="2 3">
    <name type="scientific">Fusarium acuminatum</name>
    <dbReference type="NCBI Taxonomy" id="5515"/>
    <lineage>
        <taxon>Eukaryota</taxon>
        <taxon>Fungi</taxon>
        <taxon>Dikarya</taxon>
        <taxon>Ascomycota</taxon>
        <taxon>Pezizomycotina</taxon>
        <taxon>Sordariomycetes</taxon>
        <taxon>Hypocreomycetidae</taxon>
        <taxon>Hypocreales</taxon>
        <taxon>Nectriaceae</taxon>
        <taxon>Fusarium</taxon>
        <taxon>Fusarium tricinctum species complex</taxon>
    </lineage>
</organism>
<gene>
    <name evidence="2" type="ORF">QYS62_005123</name>
</gene>
<keyword evidence="3" id="KW-1185">Reference proteome</keyword>